<keyword evidence="2" id="KW-1133">Transmembrane helix</keyword>
<feature type="region of interest" description="Disordered" evidence="1">
    <location>
        <begin position="61"/>
        <end position="94"/>
    </location>
</feature>
<evidence type="ECO:0000313" key="3">
    <source>
        <dbReference type="EMBL" id="MXG89748.1"/>
    </source>
</evidence>
<name>A0A6L7EWH4_9ACTN</name>
<reference evidence="3 4" key="1">
    <citation type="submission" date="2019-12" db="EMBL/GenBank/DDBJ databases">
        <authorList>
            <person name="Kun Z."/>
        </authorList>
    </citation>
    <scope>NUCLEOTIDE SEQUENCE [LARGE SCALE GENOMIC DNA]</scope>
    <source>
        <strain evidence="3 4">YIM 123512</strain>
    </source>
</reference>
<dbReference type="RefSeq" id="WP_160877525.1">
    <property type="nucleotide sequence ID" value="NZ_WUEK01000005.1"/>
</dbReference>
<sequence>MDDLDLATRLDRSIGSAPHGGAPLPTLIAEGRRVVRRRRLRAAALSLAAVVALGGSATAFVDRSAPTPAPTGRPDERSLELRPPANDMPLTYTPAGDLRLDPAYEVVMRVDNPYFLPSPDRSVALVVQNQDGERFWGAAFWYAPQEGRNEGHPLSGSSFGPAAAEGETFQTYVDQSLPVGTTTSPARTRLVRFEGDGFTPLLGVTVLEGRSDVDLGTRFATGEDDVAAAEVRSPGGDVYYVLGRQGPVLEPWVYVVTKAEGGADLDAFLDYARDRWGGDRAE</sequence>
<accession>A0A6L7EWH4</accession>
<proteinExistence type="predicted"/>
<comment type="caution">
    <text evidence="3">The sequence shown here is derived from an EMBL/GenBank/DDBJ whole genome shotgun (WGS) entry which is preliminary data.</text>
</comment>
<keyword evidence="2" id="KW-0812">Transmembrane</keyword>
<feature type="transmembrane region" description="Helical" evidence="2">
    <location>
        <begin position="42"/>
        <end position="61"/>
    </location>
</feature>
<evidence type="ECO:0000256" key="1">
    <source>
        <dbReference type="SAM" id="MobiDB-lite"/>
    </source>
</evidence>
<organism evidence="3 4">
    <name type="scientific">Nocardioides flavescens</name>
    <dbReference type="NCBI Taxonomy" id="2691959"/>
    <lineage>
        <taxon>Bacteria</taxon>
        <taxon>Bacillati</taxon>
        <taxon>Actinomycetota</taxon>
        <taxon>Actinomycetes</taxon>
        <taxon>Propionibacteriales</taxon>
        <taxon>Nocardioidaceae</taxon>
        <taxon>Nocardioides</taxon>
    </lineage>
</organism>
<evidence type="ECO:0000256" key="2">
    <source>
        <dbReference type="SAM" id="Phobius"/>
    </source>
</evidence>
<evidence type="ECO:0000313" key="4">
    <source>
        <dbReference type="Proteomes" id="UP000473325"/>
    </source>
</evidence>
<keyword evidence="4" id="KW-1185">Reference proteome</keyword>
<dbReference type="EMBL" id="WUEK01000005">
    <property type="protein sequence ID" value="MXG89748.1"/>
    <property type="molecule type" value="Genomic_DNA"/>
</dbReference>
<gene>
    <name evidence="3" type="ORF">GRQ65_09315</name>
</gene>
<dbReference type="AlphaFoldDB" id="A0A6L7EWH4"/>
<dbReference type="Proteomes" id="UP000473325">
    <property type="component" value="Unassembled WGS sequence"/>
</dbReference>
<protein>
    <submittedName>
        <fullName evidence="3">Uncharacterized protein</fullName>
    </submittedName>
</protein>
<keyword evidence="2" id="KW-0472">Membrane</keyword>